<comment type="subcellular location">
    <subcellularLocation>
        <location evidence="1">Membrane</location>
        <topology evidence="1">Single-pass type I membrane protein</topology>
    </subcellularLocation>
</comment>
<evidence type="ECO:0000256" key="4">
    <source>
        <dbReference type="ARBA" id="ARBA00022729"/>
    </source>
</evidence>
<feature type="domain" description="Fibronectin type-III" evidence="13">
    <location>
        <begin position="436"/>
        <end position="548"/>
    </location>
</feature>
<keyword evidence="8" id="KW-1015">Disulfide bond</keyword>
<dbReference type="InterPro" id="IPR003961">
    <property type="entry name" value="FN3_dom"/>
</dbReference>
<gene>
    <name evidence="15" type="primary">LOC103108671</name>
</gene>
<proteinExistence type="inferred from homology"/>
<dbReference type="PANTHER" id="PTHR48423:SF1">
    <property type="entry name" value="INTERLEUKIN-27 RECEPTOR SUBUNIT ALPHA"/>
    <property type="match status" value="1"/>
</dbReference>
<evidence type="ECO:0000256" key="11">
    <source>
        <dbReference type="SAM" id="MobiDB-lite"/>
    </source>
</evidence>
<evidence type="ECO:0000259" key="13">
    <source>
        <dbReference type="PROSITE" id="PS50853"/>
    </source>
</evidence>
<dbReference type="PANTHER" id="PTHR48423">
    <property type="entry name" value="INTERLEUKIN-27 RECEPTOR SUBUNIT ALPHA"/>
    <property type="match status" value="1"/>
</dbReference>
<dbReference type="InterPro" id="IPR036116">
    <property type="entry name" value="FN3_sf"/>
</dbReference>
<dbReference type="Pfam" id="PF00041">
    <property type="entry name" value="fn3"/>
    <property type="match status" value="2"/>
</dbReference>
<accession>A0ABM3XDQ4</accession>
<dbReference type="Pfam" id="PF25552">
    <property type="entry name" value="LIFR_D4"/>
    <property type="match status" value="1"/>
</dbReference>
<evidence type="ECO:0000256" key="7">
    <source>
        <dbReference type="ARBA" id="ARBA00023136"/>
    </source>
</evidence>
<keyword evidence="10" id="KW-0325">Glycoprotein</keyword>
<reference evidence="15" key="1">
    <citation type="submission" date="2025-08" db="UniProtKB">
        <authorList>
            <consortium name="RefSeq"/>
        </authorList>
    </citation>
    <scope>IDENTIFICATION</scope>
</reference>
<dbReference type="InterPro" id="IPR052672">
    <property type="entry name" value="Type1_Cytokine_Rcpt_Type2"/>
</dbReference>
<keyword evidence="14" id="KW-1185">Reference proteome</keyword>
<comment type="similarity">
    <text evidence="2">Belongs to the type I cytokine receptor family. Type 2 subfamily.</text>
</comment>
<evidence type="ECO:0000313" key="14">
    <source>
        <dbReference type="Proteomes" id="UP001652624"/>
    </source>
</evidence>
<evidence type="ECO:0000256" key="10">
    <source>
        <dbReference type="ARBA" id="ARBA00023180"/>
    </source>
</evidence>
<dbReference type="SUPFAM" id="SSF49265">
    <property type="entry name" value="Fibronectin type III"/>
    <property type="match status" value="3"/>
</dbReference>
<evidence type="ECO:0000256" key="5">
    <source>
        <dbReference type="ARBA" id="ARBA00022737"/>
    </source>
</evidence>
<sequence length="783" mass="85570">MSGQHLGPNVTTFTLSSVPFAGSTGANIFCYVRRDTKKYNGTVLFVSKILEEPKDFSCETQDFQTLTCAWEPGVDTRFTNRPTAQSYTLIESFSGAEVQCQKRNTCEWQVPQESRGVYNFTLVARNDLRTRRVSRLLHLAQQVKPKPPSDLFFANISATSAVVAWKVGATWNDATLLCEVALHSEGRVIQQHNVSVKVTGECYLRDLEPNTNYQTKIRCAAAKHFWKWSDVTTRSFTTPEAAPSEAPDVWRSVSSASGNQTVALFWKPLSKQQAQGKIRSYSVAAENLHNPSESVLLSVPAPGNGTVLTLQQSPYRIKVTASNGAGSSPASVFVISGGAENYVTEERVNSSERGIALAWSRPPGEVTGYVVQWCEPSRELPCRLRWESLGPNSTSTVISSDALRPGVRYNFKIYGISANRTAHLLEWKKGYSQEMAPSNPLVTVGNLTSHSFALSWKNYSLDSDSQPGFIRGYHVYLQSKDKNCHKGFEKTVLSDGLESCKYTINNPEQRTFVVENLQPELYEFLVTSFNSAGEGPHDPFRKVMTPNEHYGMLTRVLIPMILGVFVTVALCCLRHQWVKENCCPAVPDPCKSTAVSTLPLKGNSPRTILTVKDCIPDAIEVLYKLDRAKMQVSKVGESLPDAKLSKPLYLPVLPTGNSPSPAPCICFENLTYNQGAADSASSAHGPVLPGASTEEPGPEAPPAGLPDAQGRTDVKTPLGGLPTGDAGLNYVSQLASQASEDQDSPCAHSPQPVLCTAYRMQMAIPLLPLRENASPPSATIPKL</sequence>
<protein>
    <submittedName>
        <fullName evidence="15">Oncostatin-M-specific receptor subunit beta</fullName>
    </submittedName>
</protein>
<keyword evidence="4" id="KW-0732">Signal</keyword>
<evidence type="ECO:0000256" key="2">
    <source>
        <dbReference type="ARBA" id="ARBA00008921"/>
    </source>
</evidence>
<evidence type="ECO:0000256" key="6">
    <source>
        <dbReference type="ARBA" id="ARBA00022989"/>
    </source>
</evidence>
<keyword evidence="6 12" id="KW-1133">Transmembrane helix</keyword>
<evidence type="ECO:0000256" key="12">
    <source>
        <dbReference type="SAM" id="Phobius"/>
    </source>
</evidence>
<feature type="transmembrane region" description="Helical" evidence="12">
    <location>
        <begin position="552"/>
        <end position="573"/>
    </location>
</feature>
<dbReference type="InterPro" id="IPR013783">
    <property type="entry name" value="Ig-like_fold"/>
</dbReference>
<evidence type="ECO:0000313" key="15">
    <source>
        <dbReference type="RefSeq" id="XP_060046965.1"/>
    </source>
</evidence>
<dbReference type="Proteomes" id="UP001652624">
    <property type="component" value="Chromosome 5"/>
</dbReference>
<feature type="domain" description="Fibronectin type-III" evidence="13">
    <location>
        <begin position="342"/>
        <end position="435"/>
    </location>
</feature>
<evidence type="ECO:0000256" key="8">
    <source>
        <dbReference type="ARBA" id="ARBA00023157"/>
    </source>
</evidence>
<dbReference type="PROSITE" id="PS01353">
    <property type="entry name" value="HEMATOPO_REC_L_F2"/>
    <property type="match status" value="1"/>
</dbReference>
<dbReference type="Gene3D" id="2.60.40.10">
    <property type="entry name" value="Immunoglobulins"/>
    <property type="match status" value="5"/>
</dbReference>
<keyword evidence="3 12" id="KW-0812">Transmembrane</keyword>
<dbReference type="GeneID" id="103108671"/>
<name>A0ABM3XDQ4_ERIEU</name>
<organism evidence="14 15">
    <name type="scientific">Erinaceus europaeus</name>
    <name type="common">Western European hedgehog</name>
    <dbReference type="NCBI Taxonomy" id="9365"/>
    <lineage>
        <taxon>Eukaryota</taxon>
        <taxon>Metazoa</taxon>
        <taxon>Chordata</taxon>
        <taxon>Craniata</taxon>
        <taxon>Vertebrata</taxon>
        <taxon>Euteleostomi</taxon>
        <taxon>Mammalia</taxon>
        <taxon>Eutheria</taxon>
        <taxon>Laurasiatheria</taxon>
        <taxon>Eulipotyphla</taxon>
        <taxon>Erinaceidae</taxon>
        <taxon>Erinaceinae</taxon>
        <taxon>Erinaceus</taxon>
    </lineage>
</organism>
<dbReference type="PROSITE" id="PS50853">
    <property type="entry name" value="FN3"/>
    <property type="match status" value="4"/>
</dbReference>
<evidence type="ECO:0000256" key="1">
    <source>
        <dbReference type="ARBA" id="ARBA00004479"/>
    </source>
</evidence>
<dbReference type="CDD" id="cd00063">
    <property type="entry name" value="FN3"/>
    <property type="match status" value="3"/>
</dbReference>
<dbReference type="RefSeq" id="XP_060046965.1">
    <property type="nucleotide sequence ID" value="XM_060190982.1"/>
</dbReference>
<feature type="domain" description="Fibronectin type-III" evidence="13">
    <location>
        <begin position="246"/>
        <end position="341"/>
    </location>
</feature>
<feature type="domain" description="Fibronectin type-III" evidence="13">
    <location>
        <begin position="147"/>
        <end position="241"/>
    </location>
</feature>
<evidence type="ECO:0000256" key="3">
    <source>
        <dbReference type="ARBA" id="ARBA00022692"/>
    </source>
</evidence>
<dbReference type="InterPro" id="IPR003529">
    <property type="entry name" value="Hematopoietin_rcpt_Gp130_CS"/>
</dbReference>
<keyword evidence="7 12" id="KW-0472">Membrane</keyword>
<dbReference type="SMART" id="SM00060">
    <property type="entry name" value="FN3"/>
    <property type="match status" value="4"/>
</dbReference>
<feature type="region of interest" description="Disordered" evidence="11">
    <location>
        <begin position="677"/>
        <end position="726"/>
    </location>
</feature>
<keyword evidence="5" id="KW-0677">Repeat</keyword>
<evidence type="ECO:0000256" key="9">
    <source>
        <dbReference type="ARBA" id="ARBA00023170"/>
    </source>
</evidence>
<keyword evidence="9 15" id="KW-0675">Receptor</keyword>